<dbReference type="InterPro" id="IPR007111">
    <property type="entry name" value="NACHT_NTPase"/>
</dbReference>
<dbReference type="InterPro" id="IPR015943">
    <property type="entry name" value="WD40/YVTN_repeat-like_dom_sf"/>
</dbReference>
<evidence type="ECO:0000259" key="3">
    <source>
        <dbReference type="PROSITE" id="PS50837"/>
    </source>
</evidence>
<keyword evidence="1" id="KW-0677">Repeat</keyword>
<dbReference type="InterPro" id="IPR027417">
    <property type="entry name" value="P-loop_NTPase"/>
</dbReference>
<dbReference type="Gene3D" id="3.40.50.300">
    <property type="entry name" value="P-loop containing nucleotide triphosphate hydrolases"/>
    <property type="match status" value="1"/>
</dbReference>
<protein>
    <submittedName>
        <fullName evidence="4">E3 ubiquitin-protein ligase DZIP3</fullName>
    </submittedName>
</protein>
<dbReference type="EMBL" id="LSMT01000362">
    <property type="protein sequence ID" value="PFX19408.1"/>
    <property type="molecule type" value="Genomic_DNA"/>
</dbReference>
<dbReference type="Proteomes" id="UP000225706">
    <property type="component" value="Unassembled WGS sequence"/>
</dbReference>
<proteinExistence type="predicted"/>
<dbReference type="InterPro" id="IPR041249">
    <property type="entry name" value="HEPN_DZIP3"/>
</dbReference>
<sequence>MASPPTSPFANCTEKRNGEKLHKVVINGGTAALRILLKGIHPQLAISLKNHESTLLALKHRKVLKKDQWEMLFPPDGTQPNCELFDITLLGTLLTNICRFTPPSTGWNNKPPPNDRSTEANIARIIYHRNRLSHAPSTEVNTNDFNFYWEDVTAALVDLGLDQNEIDALKKEEELEKLARFDFTGDINHHLAKFQDGTREWIFNEVENWLDDRESPHRAMLITARAGMGKSVASAVICKRMQKADRPTGCHFCQHSFESYRDPKRMIQSLAYQLSSKLPEYKAVLVEQLSRSHNLELEDMIVQDLFVWLFKEPLSALADPGRNVLLLIDGLDEAELHGRNELLKVIANDLSKLPLWIRFLITARPEKTISDKLGNLKTFEWQQNDERNRDDIKLFFEKNLNSHVTNPDSLSAIVKELVQHSDGSMLFAFFLTQMIKNRPPLVSQEELRRPFPRGISSVYQSYFERMKERLQEELKDNYGSFFTDFLSALTVSEEPLHKEFIMDILLGNRNTLGSDCTREKIESVFSCISSLFILRDDHVHMFHKSVKDWLTDSSNGFSFVNEKEGHKILSQLCIKELEILKGRGEQLAEPLTQAKMKYALRHGVKHMLKASENSAQMEGLVRGYVIDLELVYAKLCNRDTDVVKDLVLVQEYPNSRTLSEEIHDTIETLLLQFKKNPRLLRDIPQMIFQNSLNEGGSVLSKKVSDALLKKHPEVPYMELFDKNGHRGPVEARFFCPDQVVSFDVSPDEELLVSECRDGKTSLWSLRTGEQLWEKDIIQSIKSYDEVPFGTAFRQTCLNIETGKRTLSFYSSTVFHPNGCSILPGNLAKVYSVDGEPTFLFPESKCHFNVCYFSCNKTKMLTDCPENAQQVVIWDTKNGEEIKRFESEEIIASFAISHDGDRVAICDVKGSLWLQAVEDTSWKRVSQTISGVGSPCGLLHFPVKGPLICGRIEHERSDHRDKYKLSVPALQSRSSCVFLWPLEPVGTDDRLKVICETSHFVSADLQIGFCLMLTNNLAVVGSPTVNYLTTLKITRPPGDVEMPRTAQTAFSTDDGSPHLYTAITICNPSKVTDEQRLVTLTMRDRENAREMKQEKSFQHSSRRVENGILSVTVTYNYEPGILVQTDSKTLEVWNSDLSQSLNSITMMGEVERLIPVSKDLVGCVLRRPNFSSKGQHELVIVWFDVLTWVVVFERTLNGNPELNSIACSLQRNVVFCGENNVGKREMFLYRREEDVSIWKEDVMYQGSSYWRHPHCVFSPQGDVVVTWNTLNGGYGLHTLNARNGMRKHIFLKNCYDIADCRFLNDGETMVCYRYESNVRLFSGATGEVLAVLDIGERPTCIGTSLNEPLIAVGLRFGNVKVIRAHAPKQWRNNHKKRKSSKDQK</sequence>
<dbReference type="InterPro" id="IPR001680">
    <property type="entry name" value="WD40_rpt"/>
</dbReference>
<evidence type="ECO:0000256" key="1">
    <source>
        <dbReference type="ARBA" id="ARBA00022737"/>
    </source>
</evidence>
<dbReference type="Pfam" id="PF24883">
    <property type="entry name" value="NPHP3_N"/>
    <property type="match status" value="1"/>
</dbReference>
<gene>
    <name evidence="4" type="primary">DZIP3</name>
    <name evidence="4" type="ORF">AWC38_SpisGene16175</name>
</gene>
<name>A0A2B4RSW3_STYPI</name>
<dbReference type="PROSITE" id="PS50837">
    <property type="entry name" value="NACHT"/>
    <property type="match status" value="1"/>
</dbReference>
<dbReference type="SUPFAM" id="SSF52540">
    <property type="entry name" value="P-loop containing nucleoside triphosphate hydrolases"/>
    <property type="match status" value="1"/>
</dbReference>
<dbReference type="PROSITE" id="PS50082">
    <property type="entry name" value="WD_REPEATS_2"/>
    <property type="match status" value="1"/>
</dbReference>
<dbReference type="SUPFAM" id="SSF50998">
    <property type="entry name" value="Quinoprotein alcohol dehydrogenase-like"/>
    <property type="match status" value="1"/>
</dbReference>
<dbReference type="PANTHER" id="PTHR10039">
    <property type="entry name" value="AMELOGENIN"/>
    <property type="match status" value="1"/>
</dbReference>
<dbReference type="InterPro" id="IPR056884">
    <property type="entry name" value="NPHP3-like_N"/>
</dbReference>
<dbReference type="InterPro" id="IPR011047">
    <property type="entry name" value="Quinoprotein_ADH-like_sf"/>
</dbReference>
<dbReference type="OrthoDB" id="5965280at2759"/>
<evidence type="ECO:0000313" key="5">
    <source>
        <dbReference type="Proteomes" id="UP000225706"/>
    </source>
</evidence>
<keyword evidence="5" id="KW-1185">Reference proteome</keyword>
<accession>A0A2B4RSW3</accession>
<dbReference type="Gene3D" id="2.130.10.10">
    <property type="entry name" value="YVTN repeat-like/Quinoprotein amine dehydrogenase"/>
    <property type="match status" value="1"/>
</dbReference>
<comment type="caution">
    <text evidence="4">The sequence shown here is derived from an EMBL/GenBank/DDBJ whole genome shotgun (WGS) entry which is preliminary data.</text>
</comment>
<organism evidence="4 5">
    <name type="scientific">Stylophora pistillata</name>
    <name type="common">Smooth cauliflower coral</name>
    <dbReference type="NCBI Taxonomy" id="50429"/>
    <lineage>
        <taxon>Eukaryota</taxon>
        <taxon>Metazoa</taxon>
        <taxon>Cnidaria</taxon>
        <taxon>Anthozoa</taxon>
        <taxon>Hexacorallia</taxon>
        <taxon>Scleractinia</taxon>
        <taxon>Astrocoeniina</taxon>
        <taxon>Pocilloporidae</taxon>
        <taxon>Stylophora</taxon>
    </lineage>
</organism>
<feature type="repeat" description="WD" evidence="2">
    <location>
        <begin position="739"/>
        <end position="773"/>
    </location>
</feature>
<evidence type="ECO:0000313" key="4">
    <source>
        <dbReference type="EMBL" id="PFX19408.1"/>
    </source>
</evidence>
<evidence type="ECO:0000256" key="2">
    <source>
        <dbReference type="PROSITE-ProRule" id="PRU00221"/>
    </source>
</evidence>
<dbReference type="Pfam" id="PF18738">
    <property type="entry name" value="HEPN_DZIP3"/>
    <property type="match status" value="1"/>
</dbReference>
<keyword evidence="2" id="KW-0853">WD repeat</keyword>
<dbReference type="PANTHER" id="PTHR10039:SF17">
    <property type="entry name" value="FUNGAL STAND N-TERMINAL GOODBYE DOMAIN-CONTAINING PROTEIN-RELATED"/>
    <property type="match status" value="1"/>
</dbReference>
<feature type="domain" description="NACHT" evidence="3">
    <location>
        <begin position="218"/>
        <end position="365"/>
    </location>
</feature>
<reference evidence="5" key="1">
    <citation type="journal article" date="2017" name="bioRxiv">
        <title>Comparative analysis of the genomes of Stylophora pistillata and Acropora digitifera provides evidence for extensive differences between species of corals.</title>
        <authorList>
            <person name="Voolstra C.R."/>
            <person name="Li Y."/>
            <person name="Liew Y.J."/>
            <person name="Baumgarten S."/>
            <person name="Zoccola D."/>
            <person name="Flot J.-F."/>
            <person name="Tambutte S."/>
            <person name="Allemand D."/>
            <person name="Aranda M."/>
        </authorList>
    </citation>
    <scope>NUCLEOTIDE SEQUENCE [LARGE SCALE GENOMIC DNA]</scope>
</reference>